<gene>
    <name evidence="2" type="ORF">D3876_04710</name>
</gene>
<dbReference type="RefSeq" id="WP_119759958.1">
    <property type="nucleotide sequence ID" value="NZ_QYUM01000002.1"/>
</dbReference>
<dbReference type="Proteomes" id="UP000286100">
    <property type="component" value="Unassembled WGS sequence"/>
</dbReference>
<dbReference type="EMBL" id="QYUM01000002">
    <property type="protein sequence ID" value="RJF93618.1"/>
    <property type="molecule type" value="Genomic_DNA"/>
</dbReference>
<evidence type="ECO:0000313" key="2">
    <source>
        <dbReference type="EMBL" id="RJF93618.1"/>
    </source>
</evidence>
<proteinExistence type="predicted"/>
<organism evidence="2 3">
    <name type="scientific">Sphingomonas cavernae</name>
    <dbReference type="NCBI Taxonomy" id="2320861"/>
    <lineage>
        <taxon>Bacteria</taxon>
        <taxon>Pseudomonadati</taxon>
        <taxon>Pseudomonadota</taxon>
        <taxon>Alphaproteobacteria</taxon>
        <taxon>Sphingomonadales</taxon>
        <taxon>Sphingomonadaceae</taxon>
        <taxon>Sphingomonas</taxon>
    </lineage>
</organism>
<reference evidence="2 3" key="1">
    <citation type="submission" date="2018-09" db="EMBL/GenBank/DDBJ databases">
        <authorList>
            <person name="Zhu H."/>
        </authorList>
    </citation>
    <scope>NUCLEOTIDE SEQUENCE [LARGE SCALE GENOMIC DNA]</scope>
    <source>
        <strain evidence="2 3">K2R01-6</strain>
    </source>
</reference>
<sequence>MMTAKSLFAAGALILAPGPVLAQAGSADQRAQTQEDRVGAILGTLFGDRLGVSTSIESQWAAGRKPLATQRTQFHARIDADVRSGALTAANGARMKDEYDQLVSLETRYGADNRFTTQERTELADRYGALTQALTEGGYADDGGSATLSVADGRAEFERRVDAGVSARRLSRTQATRLKRDYAALIQTEASYARDGISSREQEDLDARLDALDAGVGDTAYGGGSTALDNRTRLSNIDRALSASGLSATSQAQVRVELGDLTRLDAAYARYTPTSDDRSYLERRIADLETRTRVRR</sequence>
<keyword evidence="3" id="KW-1185">Reference proteome</keyword>
<feature type="chain" id="PRO_5019507979" evidence="1">
    <location>
        <begin position="23"/>
        <end position="296"/>
    </location>
</feature>
<feature type="signal peptide" evidence="1">
    <location>
        <begin position="1"/>
        <end position="22"/>
    </location>
</feature>
<keyword evidence="1" id="KW-0732">Signal</keyword>
<name>A0A418WQU8_9SPHN</name>
<dbReference type="AlphaFoldDB" id="A0A418WQU8"/>
<accession>A0A418WQU8</accession>
<evidence type="ECO:0000256" key="1">
    <source>
        <dbReference type="SAM" id="SignalP"/>
    </source>
</evidence>
<protein>
    <submittedName>
        <fullName evidence="2">Uncharacterized protein</fullName>
    </submittedName>
</protein>
<evidence type="ECO:0000313" key="3">
    <source>
        <dbReference type="Proteomes" id="UP000286100"/>
    </source>
</evidence>
<comment type="caution">
    <text evidence="2">The sequence shown here is derived from an EMBL/GenBank/DDBJ whole genome shotgun (WGS) entry which is preliminary data.</text>
</comment>
<dbReference type="OrthoDB" id="7568642at2"/>